<gene>
    <name evidence="2" type="ORF">GM418_11175</name>
</gene>
<dbReference type="Proteomes" id="UP000428260">
    <property type="component" value="Chromosome"/>
</dbReference>
<accession>A0A6I6JSI7</accession>
<dbReference type="Pfam" id="PF04402">
    <property type="entry name" value="SIMPL"/>
    <property type="match status" value="1"/>
</dbReference>
<keyword evidence="1" id="KW-0732">Signal</keyword>
<dbReference type="InterPro" id="IPR052022">
    <property type="entry name" value="26kDa_periplasmic_antigen"/>
</dbReference>
<dbReference type="AlphaFoldDB" id="A0A6I6JSI7"/>
<feature type="chain" id="PRO_5026219619" evidence="1">
    <location>
        <begin position="19"/>
        <end position="238"/>
    </location>
</feature>
<proteinExistence type="predicted"/>
<name>A0A6I6JSI7_9BACT</name>
<dbReference type="PANTHER" id="PTHR34387:SF1">
    <property type="entry name" value="PERIPLASMIC IMMUNOGENIC PROTEIN"/>
    <property type="match status" value="1"/>
</dbReference>
<dbReference type="EMBL" id="CP046401">
    <property type="protein sequence ID" value="QGY44199.1"/>
    <property type="molecule type" value="Genomic_DNA"/>
</dbReference>
<dbReference type="Gene3D" id="3.30.70.2970">
    <property type="entry name" value="Protein of unknown function (DUF541), domain 2"/>
    <property type="match status" value="1"/>
</dbReference>
<organism evidence="2 3">
    <name type="scientific">Maribellus comscasis</name>
    <dbReference type="NCBI Taxonomy" id="2681766"/>
    <lineage>
        <taxon>Bacteria</taxon>
        <taxon>Pseudomonadati</taxon>
        <taxon>Bacteroidota</taxon>
        <taxon>Bacteroidia</taxon>
        <taxon>Marinilabiliales</taxon>
        <taxon>Prolixibacteraceae</taxon>
        <taxon>Maribellus</taxon>
    </lineage>
</organism>
<dbReference type="KEGG" id="mcos:GM418_11175"/>
<evidence type="ECO:0000313" key="3">
    <source>
        <dbReference type="Proteomes" id="UP000428260"/>
    </source>
</evidence>
<sequence length="238" mass="26934">MKKIILIAFVVFSISSFAQPGEKNFIDQNYIEVTGNAEMEIVPDKIYLKIVVNEKDFKGKEDLQKLEKSMIQALSKIGIDVSEQLTIRDMASNFQKYWLKGTEINSVKEYQLKVESANTAGQVIRDLETLGLSNISVEKIDHSKIQEFKTEVKVMAIKAAKEKAVSLTGAINQKIGKAIYIQEQNNHIYNALQGKVAGISNIAVRGYGYSDEMELTQPDIEFEKIKLEYSILVRFEIE</sequence>
<evidence type="ECO:0000256" key="1">
    <source>
        <dbReference type="SAM" id="SignalP"/>
    </source>
</evidence>
<evidence type="ECO:0000313" key="2">
    <source>
        <dbReference type="EMBL" id="QGY44199.1"/>
    </source>
</evidence>
<feature type="signal peptide" evidence="1">
    <location>
        <begin position="1"/>
        <end position="18"/>
    </location>
</feature>
<protein>
    <submittedName>
        <fullName evidence="2">DUF541 domain-containing protein</fullName>
    </submittedName>
</protein>
<dbReference type="RefSeq" id="WP_158866064.1">
    <property type="nucleotide sequence ID" value="NZ_CP046401.1"/>
</dbReference>
<keyword evidence="3" id="KW-1185">Reference proteome</keyword>
<dbReference type="InterPro" id="IPR007497">
    <property type="entry name" value="SIMPL/DUF541"/>
</dbReference>
<dbReference type="GO" id="GO:0006974">
    <property type="term" value="P:DNA damage response"/>
    <property type="evidence" value="ECO:0007669"/>
    <property type="project" value="TreeGrafter"/>
</dbReference>
<dbReference type="Gene3D" id="3.30.110.170">
    <property type="entry name" value="Protein of unknown function (DUF541), domain 1"/>
    <property type="match status" value="1"/>
</dbReference>
<dbReference type="PANTHER" id="PTHR34387">
    <property type="entry name" value="SLR1258 PROTEIN"/>
    <property type="match status" value="1"/>
</dbReference>
<reference evidence="2 3" key="1">
    <citation type="submission" date="2019-11" db="EMBL/GenBank/DDBJ databases">
        <authorList>
            <person name="Zheng R.K."/>
            <person name="Sun C.M."/>
        </authorList>
    </citation>
    <scope>NUCLEOTIDE SEQUENCE [LARGE SCALE GENOMIC DNA]</scope>
    <source>
        <strain evidence="2 3">WC007</strain>
    </source>
</reference>